<protein>
    <recommendedName>
        <fullName evidence="7">Peptidase S54 rhomboid domain-containing protein</fullName>
    </recommendedName>
</protein>
<evidence type="ECO:0000256" key="5">
    <source>
        <dbReference type="ARBA" id="ARBA00023136"/>
    </source>
</evidence>
<dbReference type="FunCoup" id="A0A6L2PGI9">
    <property type="interactions" value="13"/>
</dbReference>
<dbReference type="EMBL" id="BLKM01007831">
    <property type="protein sequence ID" value="GFG31679.1"/>
    <property type="molecule type" value="Genomic_DNA"/>
</dbReference>
<keyword evidence="5 6" id="KW-0472">Membrane</keyword>
<feature type="transmembrane region" description="Helical" evidence="6">
    <location>
        <begin position="260"/>
        <end position="287"/>
    </location>
</feature>
<comment type="caution">
    <text evidence="8">The sequence shown here is derived from an EMBL/GenBank/DDBJ whole genome shotgun (WGS) entry which is preliminary data.</text>
</comment>
<dbReference type="PANTHER" id="PTHR45840">
    <property type="entry name" value="RHOMBOID-RELATED PROTEIN"/>
    <property type="match status" value="1"/>
</dbReference>
<dbReference type="GO" id="GO:0004252">
    <property type="term" value="F:serine-type endopeptidase activity"/>
    <property type="evidence" value="ECO:0007669"/>
    <property type="project" value="InterPro"/>
</dbReference>
<evidence type="ECO:0000256" key="1">
    <source>
        <dbReference type="ARBA" id="ARBA00004141"/>
    </source>
</evidence>
<feature type="domain" description="Peptidase S54 rhomboid" evidence="7">
    <location>
        <begin position="94"/>
        <end position="240"/>
    </location>
</feature>
<evidence type="ECO:0000313" key="9">
    <source>
        <dbReference type="Proteomes" id="UP000502823"/>
    </source>
</evidence>
<evidence type="ECO:0000259" key="7">
    <source>
        <dbReference type="Pfam" id="PF01694"/>
    </source>
</evidence>
<dbReference type="AlphaFoldDB" id="A0A6L2PGI9"/>
<gene>
    <name evidence="8" type="ORF">Cfor_04798</name>
</gene>
<feature type="transmembrane region" description="Helical" evidence="6">
    <location>
        <begin position="191"/>
        <end position="209"/>
    </location>
</feature>
<dbReference type="Pfam" id="PF01694">
    <property type="entry name" value="Rhomboid"/>
    <property type="match status" value="1"/>
</dbReference>
<evidence type="ECO:0000256" key="3">
    <source>
        <dbReference type="ARBA" id="ARBA00022692"/>
    </source>
</evidence>
<dbReference type="OrthoDB" id="418595at2759"/>
<organism evidence="8 9">
    <name type="scientific">Coptotermes formosanus</name>
    <name type="common">Formosan subterranean termite</name>
    <dbReference type="NCBI Taxonomy" id="36987"/>
    <lineage>
        <taxon>Eukaryota</taxon>
        <taxon>Metazoa</taxon>
        <taxon>Ecdysozoa</taxon>
        <taxon>Arthropoda</taxon>
        <taxon>Hexapoda</taxon>
        <taxon>Insecta</taxon>
        <taxon>Pterygota</taxon>
        <taxon>Neoptera</taxon>
        <taxon>Polyneoptera</taxon>
        <taxon>Dictyoptera</taxon>
        <taxon>Blattodea</taxon>
        <taxon>Blattoidea</taxon>
        <taxon>Termitoidae</taxon>
        <taxon>Rhinotermitidae</taxon>
        <taxon>Coptotermes</taxon>
    </lineage>
</organism>
<dbReference type="Proteomes" id="UP000502823">
    <property type="component" value="Unassembled WGS sequence"/>
</dbReference>
<evidence type="ECO:0000256" key="6">
    <source>
        <dbReference type="SAM" id="Phobius"/>
    </source>
</evidence>
<dbReference type="InterPro" id="IPR051739">
    <property type="entry name" value="Rhomboid_IM_Serine_Proteases"/>
</dbReference>
<comment type="subcellular location">
    <subcellularLocation>
        <location evidence="1">Membrane</location>
        <topology evidence="1">Multi-pass membrane protein</topology>
    </subcellularLocation>
</comment>
<feature type="transmembrane region" description="Helical" evidence="6">
    <location>
        <begin position="221"/>
        <end position="239"/>
    </location>
</feature>
<evidence type="ECO:0000313" key="8">
    <source>
        <dbReference type="EMBL" id="GFG31679.1"/>
    </source>
</evidence>
<keyword evidence="4 6" id="KW-1133">Transmembrane helix</keyword>
<dbReference type="InParanoid" id="A0A6L2PGI9"/>
<name>A0A6L2PGI9_COPFO</name>
<feature type="transmembrane region" description="Helical" evidence="6">
    <location>
        <begin position="62"/>
        <end position="80"/>
    </location>
</feature>
<comment type="similarity">
    <text evidence="2">Belongs to the peptidase S54 family.</text>
</comment>
<accession>A0A6L2PGI9</accession>
<proteinExistence type="inferred from homology"/>
<sequence length="295" mass="32018">MDVRDGGAEVLVQLISPEDLPVCECLHHEEQKNLTQSTSKKRSSAESQRGVLLFLRSWHPPYFIFFVSILEVGTFLWGGAETQRALVYDPHHREQLWRFLTYMLLHSNSLHLALNIAIQCLLAAPLEHEQGHLRTSLVYFGGVLGGSLGTSMLEPELYVMGASGGVYALLISQLANILLNFKALPYKLHRAVAVAVLALADIAASLYHYFSLGNVCPRISWAAHSSGALAGFLLGLVLFKGSKKIGPAAAPVADEEETFVWTRVAVWVAATLLGAAVSAAVICNVLLPPPPQVAD</sequence>
<feature type="transmembrane region" description="Helical" evidence="6">
    <location>
        <begin position="159"/>
        <end position="179"/>
    </location>
</feature>
<evidence type="ECO:0000256" key="4">
    <source>
        <dbReference type="ARBA" id="ARBA00022989"/>
    </source>
</evidence>
<dbReference type="InterPro" id="IPR035952">
    <property type="entry name" value="Rhomboid-like_sf"/>
</dbReference>
<reference evidence="9" key="1">
    <citation type="submission" date="2020-01" db="EMBL/GenBank/DDBJ databases">
        <title>Draft genome sequence of the Termite Coptotermes fromosanus.</title>
        <authorList>
            <person name="Itakura S."/>
            <person name="Yosikawa Y."/>
            <person name="Umezawa K."/>
        </authorList>
    </citation>
    <scope>NUCLEOTIDE SEQUENCE [LARGE SCALE GENOMIC DNA]</scope>
</reference>
<keyword evidence="9" id="KW-1185">Reference proteome</keyword>
<dbReference type="PANTHER" id="PTHR45840:SF10">
    <property type="entry name" value="RHOMBOID PROTEASE"/>
    <property type="match status" value="1"/>
</dbReference>
<evidence type="ECO:0000256" key="2">
    <source>
        <dbReference type="ARBA" id="ARBA00009045"/>
    </source>
</evidence>
<keyword evidence="3 6" id="KW-0812">Transmembrane</keyword>
<dbReference type="Gene3D" id="1.20.1540.10">
    <property type="entry name" value="Rhomboid-like"/>
    <property type="match status" value="1"/>
</dbReference>
<dbReference type="GO" id="GO:0016020">
    <property type="term" value="C:membrane"/>
    <property type="evidence" value="ECO:0007669"/>
    <property type="project" value="UniProtKB-SubCell"/>
</dbReference>
<dbReference type="InterPro" id="IPR022764">
    <property type="entry name" value="Peptidase_S54_rhomboid_dom"/>
</dbReference>
<dbReference type="SUPFAM" id="SSF144091">
    <property type="entry name" value="Rhomboid-like"/>
    <property type="match status" value="1"/>
</dbReference>